<keyword evidence="1" id="KW-0378">Hydrolase</keyword>
<name>A0A4R6DNL6_9MICO</name>
<dbReference type="GO" id="GO:0008477">
    <property type="term" value="F:purine nucleosidase activity"/>
    <property type="evidence" value="ECO:0007669"/>
    <property type="project" value="TreeGrafter"/>
</dbReference>
<dbReference type="PANTHER" id="PTHR12304:SF4">
    <property type="entry name" value="URIDINE NUCLEOSIDASE"/>
    <property type="match status" value="1"/>
</dbReference>
<sequence length="322" mass="33960">MAEHPDLVFLDCDTGIDDALAIAFLAQSDAVRLVGVGTVSGNTDAATAARNTLDLLDLVGLEDVPVAVGERDFLTRGYAGGAPHVHGDNGIGGVVLPTSLRATDEQDAAHLLVSAARQHPGELRVLAIGPLTNLARALQLEPELPALVRDVTVMGGAFLVPGNVTPLAEANIHNDPEAADAVFAADWPITLVPLDVTTGHRFLQEHLEELLRAPEPSASIGAMLDTYFDFYATVYGTRVAILHDPLAAAVLTGESDVTNTLEVPVLVTTEDGPDRGRTRADLRTDGSATRRPVRVVLSVRELFAPVLLHRLVGASPVRDVTG</sequence>
<proteinExistence type="predicted"/>
<evidence type="ECO:0000256" key="1">
    <source>
        <dbReference type="ARBA" id="ARBA00022801"/>
    </source>
</evidence>
<dbReference type="InterPro" id="IPR001910">
    <property type="entry name" value="Inosine/uridine_hydrolase_dom"/>
</dbReference>
<comment type="caution">
    <text evidence="4">The sequence shown here is derived from an EMBL/GenBank/DDBJ whole genome shotgun (WGS) entry which is preliminary data.</text>
</comment>
<dbReference type="Gene3D" id="3.90.245.10">
    <property type="entry name" value="Ribonucleoside hydrolase-like"/>
    <property type="match status" value="1"/>
</dbReference>
<accession>A0A4R6DNL6</accession>
<evidence type="ECO:0000256" key="2">
    <source>
        <dbReference type="ARBA" id="ARBA00023295"/>
    </source>
</evidence>
<dbReference type="Pfam" id="PF01156">
    <property type="entry name" value="IU_nuc_hydro"/>
    <property type="match status" value="1"/>
</dbReference>
<dbReference type="GO" id="GO:0005829">
    <property type="term" value="C:cytosol"/>
    <property type="evidence" value="ECO:0007669"/>
    <property type="project" value="TreeGrafter"/>
</dbReference>
<dbReference type="CDD" id="cd02650">
    <property type="entry name" value="nuc_hydro_CaPnhB"/>
    <property type="match status" value="1"/>
</dbReference>
<dbReference type="EMBL" id="SNVW01000001">
    <property type="protein sequence ID" value="TDN46565.1"/>
    <property type="molecule type" value="Genomic_DNA"/>
</dbReference>
<evidence type="ECO:0000313" key="4">
    <source>
        <dbReference type="EMBL" id="TDN46565.1"/>
    </source>
</evidence>
<evidence type="ECO:0000259" key="3">
    <source>
        <dbReference type="Pfam" id="PF01156"/>
    </source>
</evidence>
<feature type="domain" description="Inosine/uridine-preferring nucleoside hydrolase" evidence="3">
    <location>
        <begin position="8"/>
        <end position="299"/>
    </location>
</feature>
<dbReference type="GO" id="GO:0006152">
    <property type="term" value="P:purine nucleoside catabolic process"/>
    <property type="evidence" value="ECO:0007669"/>
    <property type="project" value="TreeGrafter"/>
</dbReference>
<keyword evidence="2" id="KW-0326">Glycosidase</keyword>
<dbReference type="AlphaFoldDB" id="A0A4R6DNL6"/>
<protein>
    <submittedName>
        <fullName evidence="4">Purine nucleosidase</fullName>
    </submittedName>
</protein>
<gene>
    <name evidence="4" type="ORF">EDF64_101431</name>
</gene>
<dbReference type="RefSeq" id="WP_243736204.1">
    <property type="nucleotide sequence ID" value="NZ_SNVW01000001.1"/>
</dbReference>
<dbReference type="PANTHER" id="PTHR12304">
    <property type="entry name" value="INOSINE-URIDINE PREFERRING NUCLEOSIDE HYDROLASE"/>
    <property type="match status" value="1"/>
</dbReference>
<dbReference type="SUPFAM" id="SSF53590">
    <property type="entry name" value="Nucleoside hydrolase"/>
    <property type="match status" value="1"/>
</dbReference>
<dbReference type="InterPro" id="IPR023186">
    <property type="entry name" value="IUNH"/>
</dbReference>
<dbReference type="InterPro" id="IPR036452">
    <property type="entry name" value="Ribo_hydro-like"/>
</dbReference>
<organism evidence="4 5">
    <name type="scientific">Curtobacterium flaccumfaciens</name>
    <dbReference type="NCBI Taxonomy" id="2035"/>
    <lineage>
        <taxon>Bacteria</taxon>
        <taxon>Bacillati</taxon>
        <taxon>Actinomycetota</taxon>
        <taxon>Actinomycetes</taxon>
        <taxon>Micrococcales</taxon>
        <taxon>Microbacteriaceae</taxon>
        <taxon>Curtobacterium</taxon>
    </lineage>
</organism>
<dbReference type="Proteomes" id="UP000295764">
    <property type="component" value="Unassembled WGS sequence"/>
</dbReference>
<reference evidence="4 5" key="1">
    <citation type="submission" date="2019-03" db="EMBL/GenBank/DDBJ databases">
        <title>Genomic analyses of the natural microbiome of Caenorhabditis elegans.</title>
        <authorList>
            <person name="Samuel B."/>
        </authorList>
    </citation>
    <scope>NUCLEOTIDE SEQUENCE [LARGE SCALE GENOMIC DNA]</scope>
    <source>
        <strain evidence="4 5">JUb65</strain>
    </source>
</reference>
<evidence type="ECO:0000313" key="5">
    <source>
        <dbReference type="Proteomes" id="UP000295764"/>
    </source>
</evidence>